<dbReference type="GO" id="GO:0008312">
    <property type="term" value="F:7S RNA binding"/>
    <property type="evidence" value="ECO:0007669"/>
    <property type="project" value="InterPro"/>
</dbReference>
<dbReference type="NCBIfam" id="TIGR00959">
    <property type="entry name" value="ffh"/>
    <property type="match status" value="1"/>
</dbReference>
<reference evidence="12" key="1">
    <citation type="submission" date="2017-01" db="EMBL/GenBank/DDBJ databases">
        <authorList>
            <person name="Varghese N."/>
            <person name="Submissions S."/>
        </authorList>
    </citation>
    <scope>NUCLEOTIDE SEQUENCE [LARGE SCALE GENOMIC DNA]</scope>
    <source>
        <strain evidence="12">DSM 45196</strain>
    </source>
</reference>
<dbReference type="InterPro" id="IPR022941">
    <property type="entry name" value="SRP54"/>
</dbReference>
<dbReference type="SMART" id="SM00962">
    <property type="entry name" value="SRP54"/>
    <property type="match status" value="1"/>
</dbReference>
<feature type="binding site" evidence="9">
    <location>
        <begin position="107"/>
        <end position="114"/>
    </location>
    <ligand>
        <name>GTP</name>
        <dbReference type="ChEBI" id="CHEBI:37565"/>
    </ligand>
</feature>
<dbReference type="SMART" id="SM00382">
    <property type="entry name" value="AAA"/>
    <property type="match status" value="1"/>
</dbReference>
<dbReference type="InterPro" id="IPR000897">
    <property type="entry name" value="SRP54_GTPase_dom"/>
</dbReference>
<dbReference type="InterPro" id="IPR004780">
    <property type="entry name" value="SRP"/>
</dbReference>
<comment type="domain">
    <text evidence="9">Composed of three domains: the N-terminal N domain, which is responsible for interactions with the ribosome, the central G domain, which binds GTP, and the C-terminal M domain, which binds the RNA and the signal sequence of the RNC.</text>
</comment>
<evidence type="ECO:0000256" key="2">
    <source>
        <dbReference type="ARBA" id="ARBA00022741"/>
    </source>
</evidence>
<dbReference type="Pfam" id="PF00448">
    <property type="entry name" value="SRP54"/>
    <property type="match status" value="1"/>
</dbReference>
<accession>A0A1N7J0Y1</accession>
<dbReference type="Gene3D" id="3.40.50.300">
    <property type="entry name" value="P-loop containing nucleotide triphosphate hydrolases"/>
    <property type="match status" value="1"/>
</dbReference>
<sequence length="449" mass="49626">MAFEGLSERLQSALAKLRGKGKVSEADVKVAMREVRLALLEADVNYKVVKDFVSKVRERAVGQEVLKSLTPGQQVIKVVNEELSSLMGGTQEKLNLTSKPSVILMVGLQGAGKTTTTGKLGRFLKKQNRHPLLVAGDVYRPAAIRQLEVLGDQVELPVFSMGDQESPVRIAVDGVAKAKEEGHDTVLIDTAGRLHIDETMMGELKAIREKVQPDEILLVVDAMTGQDAVNVAESFNRELGLTGVILTKLDGDTRGGAALSVKSVTDCPVKFVGMGEKVDALEPFHPERMASRILGMGDVLTLIEKAQASVDQEKAKDLERKLRTQQFTFDDFLEQMEQVRNMGPLDELLGMMPGMGQMKNMKNLQVDEKQLTKVEAIIRSMTREEKQNPEIINAGRRRRIAAGSGTTVQDVNRLIKQFMDMKKMMKNFTSMSKGKKKKGFGKLKFPFMP</sequence>
<gene>
    <name evidence="9" type="primary">ffh</name>
    <name evidence="11" type="ORF">SAMN05421790_101588</name>
</gene>
<comment type="catalytic activity">
    <reaction evidence="8 9">
        <text>GTP + H2O = GDP + phosphate + H(+)</text>
        <dbReference type="Rhea" id="RHEA:19669"/>
        <dbReference type="ChEBI" id="CHEBI:15377"/>
        <dbReference type="ChEBI" id="CHEBI:15378"/>
        <dbReference type="ChEBI" id="CHEBI:37565"/>
        <dbReference type="ChEBI" id="CHEBI:43474"/>
        <dbReference type="ChEBI" id="CHEBI:58189"/>
        <dbReference type="EC" id="3.6.5.4"/>
    </reaction>
</comment>
<evidence type="ECO:0000256" key="1">
    <source>
        <dbReference type="ARBA" id="ARBA00005450"/>
    </source>
</evidence>
<dbReference type="HAMAP" id="MF_00306">
    <property type="entry name" value="SRP54"/>
    <property type="match status" value="1"/>
</dbReference>
<keyword evidence="4 9" id="KW-0694">RNA-binding</keyword>
<dbReference type="InterPro" id="IPR042101">
    <property type="entry name" value="SRP54_N_sf"/>
</dbReference>
<dbReference type="AlphaFoldDB" id="A0A1N7J0Y1"/>
<keyword evidence="3 9" id="KW-0378">Hydrolase</keyword>
<keyword evidence="6 9" id="KW-0733">Signal recognition particle</keyword>
<evidence type="ECO:0000256" key="9">
    <source>
        <dbReference type="HAMAP-Rule" id="MF_00306"/>
    </source>
</evidence>
<dbReference type="SUPFAM" id="SSF47446">
    <property type="entry name" value="Signal peptide-binding domain"/>
    <property type="match status" value="1"/>
</dbReference>
<evidence type="ECO:0000256" key="6">
    <source>
        <dbReference type="ARBA" id="ARBA00023135"/>
    </source>
</evidence>
<dbReference type="GO" id="GO:0006614">
    <property type="term" value="P:SRP-dependent cotranslational protein targeting to membrane"/>
    <property type="evidence" value="ECO:0007669"/>
    <property type="project" value="InterPro"/>
</dbReference>
<proteinExistence type="inferred from homology"/>
<protein>
    <recommendedName>
        <fullName evidence="9">Signal recognition particle protein</fullName>
        <ecNumber evidence="9">3.6.5.4</ecNumber>
    </recommendedName>
    <alternativeName>
        <fullName evidence="9">Fifty-four homolog</fullName>
    </alternativeName>
</protein>
<evidence type="ECO:0000256" key="4">
    <source>
        <dbReference type="ARBA" id="ARBA00022884"/>
    </source>
</evidence>
<dbReference type="PROSITE" id="PS00300">
    <property type="entry name" value="SRP54"/>
    <property type="match status" value="1"/>
</dbReference>
<dbReference type="Pfam" id="PF02881">
    <property type="entry name" value="SRP54_N"/>
    <property type="match status" value="1"/>
</dbReference>
<dbReference type="GO" id="GO:0048500">
    <property type="term" value="C:signal recognition particle"/>
    <property type="evidence" value="ECO:0007669"/>
    <property type="project" value="UniProtKB-UniRule"/>
</dbReference>
<dbReference type="FunFam" id="3.40.50.300:FF:000022">
    <property type="entry name" value="Signal recognition particle 54 kDa subunit"/>
    <property type="match status" value="1"/>
</dbReference>
<evidence type="ECO:0000313" key="11">
    <source>
        <dbReference type="EMBL" id="SIS42917.1"/>
    </source>
</evidence>
<keyword evidence="9" id="KW-0963">Cytoplasm</keyword>
<name>A0A1N7J0Y1_9BACL</name>
<keyword evidence="5 9" id="KW-0342">GTP-binding</keyword>
<dbReference type="GO" id="GO:0003924">
    <property type="term" value="F:GTPase activity"/>
    <property type="evidence" value="ECO:0007669"/>
    <property type="project" value="UniProtKB-UniRule"/>
</dbReference>
<comment type="subunit">
    <text evidence="9">Part of the signal recognition particle protein translocation system, which is composed of SRP and FtsY.</text>
</comment>
<evidence type="ECO:0000256" key="3">
    <source>
        <dbReference type="ARBA" id="ARBA00022801"/>
    </source>
</evidence>
<dbReference type="EC" id="3.6.5.4" evidence="9"/>
<dbReference type="PANTHER" id="PTHR11564:SF5">
    <property type="entry name" value="SIGNAL RECOGNITION PARTICLE SUBUNIT SRP54"/>
    <property type="match status" value="1"/>
</dbReference>
<comment type="function">
    <text evidence="9">Involved in targeting and insertion of nascent membrane proteins into the cytoplasmic membrane. Binds to the hydrophobic signal sequence of the ribosome-nascent chain (RNC) as it emerges from the ribosomes. The SRP-RNC complex is then targeted to the cytoplasmic membrane where it interacts with the SRP receptor FtsY.</text>
</comment>
<evidence type="ECO:0000256" key="5">
    <source>
        <dbReference type="ARBA" id="ARBA00023134"/>
    </source>
</evidence>
<comment type="subcellular location">
    <subcellularLocation>
        <location evidence="9">Cytoplasm</location>
    </subcellularLocation>
    <text evidence="9">The SRP-RNC complex is targeted to the cytoplasmic membrane.</text>
</comment>
<keyword evidence="7 9" id="KW-0687">Ribonucleoprotein</keyword>
<dbReference type="PANTHER" id="PTHR11564">
    <property type="entry name" value="SIGNAL RECOGNITION PARTICLE 54K PROTEIN SRP54"/>
    <property type="match status" value="1"/>
</dbReference>
<feature type="binding site" evidence="9">
    <location>
        <begin position="247"/>
        <end position="250"/>
    </location>
    <ligand>
        <name>GTP</name>
        <dbReference type="ChEBI" id="CHEBI:37565"/>
    </ligand>
</feature>
<dbReference type="SMART" id="SM00963">
    <property type="entry name" value="SRP54_N"/>
    <property type="match status" value="1"/>
</dbReference>
<dbReference type="CDD" id="cd18539">
    <property type="entry name" value="SRP_G"/>
    <property type="match status" value="1"/>
</dbReference>
<dbReference type="Gene3D" id="1.10.260.30">
    <property type="entry name" value="Signal recognition particle, SRP54 subunit, M-domain"/>
    <property type="match status" value="1"/>
</dbReference>
<dbReference type="SUPFAM" id="SSF52540">
    <property type="entry name" value="P-loop containing nucleoside triphosphate hydrolases"/>
    <property type="match status" value="1"/>
</dbReference>
<dbReference type="InterPro" id="IPR027417">
    <property type="entry name" value="P-loop_NTPase"/>
</dbReference>
<feature type="domain" description="SRP54-type proteins GTP-binding" evidence="10">
    <location>
        <begin position="268"/>
        <end position="281"/>
    </location>
</feature>
<evidence type="ECO:0000256" key="8">
    <source>
        <dbReference type="ARBA" id="ARBA00048027"/>
    </source>
</evidence>
<evidence type="ECO:0000256" key="7">
    <source>
        <dbReference type="ARBA" id="ARBA00023274"/>
    </source>
</evidence>
<dbReference type="GO" id="GO:0005525">
    <property type="term" value="F:GTP binding"/>
    <property type="evidence" value="ECO:0007669"/>
    <property type="project" value="UniProtKB-UniRule"/>
</dbReference>
<keyword evidence="12" id="KW-1185">Reference proteome</keyword>
<dbReference type="OrthoDB" id="9804720at2"/>
<keyword evidence="2 9" id="KW-0547">Nucleotide-binding</keyword>
<dbReference type="Pfam" id="PF02978">
    <property type="entry name" value="SRP_SPB"/>
    <property type="match status" value="1"/>
</dbReference>
<dbReference type="InterPro" id="IPR004125">
    <property type="entry name" value="Signal_recog_particle_SRP54_M"/>
</dbReference>
<dbReference type="InterPro" id="IPR003593">
    <property type="entry name" value="AAA+_ATPase"/>
</dbReference>
<organism evidence="11 12">
    <name type="scientific">Kroppenstedtia eburnea</name>
    <dbReference type="NCBI Taxonomy" id="714067"/>
    <lineage>
        <taxon>Bacteria</taxon>
        <taxon>Bacillati</taxon>
        <taxon>Bacillota</taxon>
        <taxon>Bacilli</taxon>
        <taxon>Bacillales</taxon>
        <taxon>Thermoactinomycetaceae</taxon>
        <taxon>Kroppenstedtia</taxon>
    </lineage>
</organism>
<evidence type="ECO:0000313" key="12">
    <source>
        <dbReference type="Proteomes" id="UP000186795"/>
    </source>
</evidence>
<feature type="binding site" evidence="9">
    <location>
        <begin position="189"/>
        <end position="193"/>
    </location>
    <ligand>
        <name>GTP</name>
        <dbReference type="ChEBI" id="CHEBI:37565"/>
    </ligand>
</feature>
<dbReference type="EMBL" id="FTOD01000001">
    <property type="protein sequence ID" value="SIS42917.1"/>
    <property type="molecule type" value="Genomic_DNA"/>
</dbReference>
<dbReference type="Proteomes" id="UP000186795">
    <property type="component" value="Unassembled WGS sequence"/>
</dbReference>
<comment type="similarity">
    <text evidence="1 9">Belongs to the GTP-binding SRP family. SRP54 subfamily.</text>
</comment>
<dbReference type="InterPro" id="IPR036891">
    <property type="entry name" value="Signal_recog_part_SRP54_M_sf"/>
</dbReference>
<evidence type="ECO:0000259" key="10">
    <source>
        <dbReference type="PROSITE" id="PS00300"/>
    </source>
</evidence>
<dbReference type="RefSeq" id="WP_009708950.1">
    <property type="nucleotide sequence ID" value="NZ_CP048103.1"/>
</dbReference>
<dbReference type="InterPro" id="IPR013822">
    <property type="entry name" value="Signal_recog_particl_SRP54_hlx"/>
</dbReference>
<dbReference type="Gene3D" id="1.20.120.140">
    <property type="entry name" value="Signal recognition particle SRP54, nucleotide-binding domain"/>
    <property type="match status" value="1"/>
</dbReference>